<feature type="domain" description="Protein kinase" evidence="5">
    <location>
        <begin position="19"/>
        <end position="271"/>
    </location>
</feature>
<reference evidence="6" key="1">
    <citation type="submission" date="2016-10" db="EMBL/GenBank/DDBJ databases">
        <authorList>
            <person name="Benchimol M."/>
            <person name="Almeida L.G."/>
            <person name="Vasconcelos A.T."/>
            <person name="Perreira-Neves A."/>
            <person name="Rosa I.A."/>
            <person name="Tasca T."/>
            <person name="Bogo M.R."/>
            <person name="de Souza W."/>
        </authorList>
    </citation>
    <scope>NUCLEOTIDE SEQUENCE [LARGE SCALE GENOMIC DNA]</scope>
    <source>
        <strain evidence="6">K</strain>
    </source>
</reference>
<keyword evidence="2 3" id="KW-0067">ATP-binding</keyword>
<dbReference type="RefSeq" id="XP_068348133.1">
    <property type="nucleotide sequence ID" value="XM_068495604.1"/>
</dbReference>
<evidence type="ECO:0000313" key="6">
    <source>
        <dbReference type="EMBL" id="OHS94996.1"/>
    </source>
</evidence>
<dbReference type="InterPro" id="IPR011009">
    <property type="entry name" value="Kinase-like_dom_sf"/>
</dbReference>
<dbReference type="InterPro" id="IPR000719">
    <property type="entry name" value="Prot_kinase_dom"/>
</dbReference>
<keyword evidence="1 3" id="KW-0547">Nucleotide-binding</keyword>
<dbReference type="AlphaFoldDB" id="A0A1J4JCJ4"/>
<dbReference type="GeneID" id="94830308"/>
<name>A0A1J4JCJ4_9EUKA</name>
<keyword evidence="7" id="KW-1185">Reference proteome</keyword>
<evidence type="ECO:0000313" key="7">
    <source>
        <dbReference type="Proteomes" id="UP000179807"/>
    </source>
</evidence>
<dbReference type="PANTHER" id="PTHR24362">
    <property type="entry name" value="SERINE/THREONINE-PROTEIN KINASE NEK"/>
    <property type="match status" value="1"/>
</dbReference>
<dbReference type="SMART" id="SM00220">
    <property type="entry name" value="S_TKc"/>
    <property type="match status" value="1"/>
</dbReference>
<gene>
    <name evidence="6" type="ORF">TRFO_10686</name>
</gene>
<dbReference type="EMBL" id="MLAK01001271">
    <property type="protein sequence ID" value="OHS94996.1"/>
    <property type="molecule type" value="Genomic_DNA"/>
</dbReference>
<comment type="similarity">
    <text evidence="4">Belongs to the protein kinase superfamily.</text>
</comment>
<evidence type="ECO:0000256" key="1">
    <source>
        <dbReference type="ARBA" id="ARBA00022741"/>
    </source>
</evidence>
<dbReference type="PROSITE" id="PS50011">
    <property type="entry name" value="PROTEIN_KINASE_DOM"/>
    <property type="match status" value="1"/>
</dbReference>
<dbReference type="SUPFAM" id="SSF56112">
    <property type="entry name" value="Protein kinase-like (PK-like)"/>
    <property type="match status" value="1"/>
</dbReference>
<comment type="caution">
    <text evidence="6">The sequence shown here is derived from an EMBL/GenBank/DDBJ whole genome shotgun (WGS) entry which is preliminary data.</text>
</comment>
<dbReference type="Gene3D" id="1.10.510.10">
    <property type="entry name" value="Transferase(Phosphotransferase) domain 1"/>
    <property type="match status" value="1"/>
</dbReference>
<dbReference type="Pfam" id="PF00069">
    <property type="entry name" value="Pkinase"/>
    <property type="match status" value="1"/>
</dbReference>
<keyword evidence="6" id="KW-0808">Transferase</keyword>
<dbReference type="InterPro" id="IPR017441">
    <property type="entry name" value="Protein_kinase_ATP_BS"/>
</dbReference>
<dbReference type="GO" id="GO:0005524">
    <property type="term" value="F:ATP binding"/>
    <property type="evidence" value="ECO:0007669"/>
    <property type="project" value="UniProtKB-UniRule"/>
</dbReference>
<proteinExistence type="inferred from homology"/>
<evidence type="ECO:0000256" key="4">
    <source>
        <dbReference type="RuleBase" id="RU000304"/>
    </source>
</evidence>
<dbReference type="PROSITE" id="PS00108">
    <property type="entry name" value="PROTEIN_KINASE_ST"/>
    <property type="match status" value="1"/>
</dbReference>
<keyword evidence="6" id="KW-0418">Kinase</keyword>
<dbReference type="OrthoDB" id="4062651at2759"/>
<dbReference type="InterPro" id="IPR008271">
    <property type="entry name" value="Ser/Thr_kinase_AS"/>
</dbReference>
<dbReference type="Proteomes" id="UP000179807">
    <property type="component" value="Unassembled WGS sequence"/>
</dbReference>
<feature type="binding site" evidence="3">
    <location>
        <position position="53"/>
    </location>
    <ligand>
        <name>ATP</name>
        <dbReference type="ChEBI" id="CHEBI:30616"/>
    </ligand>
</feature>
<dbReference type="VEuPathDB" id="TrichDB:TRFO_10686"/>
<dbReference type="GO" id="GO:0004674">
    <property type="term" value="F:protein serine/threonine kinase activity"/>
    <property type="evidence" value="ECO:0007669"/>
    <property type="project" value="UniProtKB-KW"/>
</dbReference>
<evidence type="ECO:0000259" key="5">
    <source>
        <dbReference type="PROSITE" id="PS50011"/>
    </source>
</evidence>
<keyword evidence="4" id="KW-0723">Serine/threonine-protein kinase</keyword>
<accession>A0A1J4JCJ4</accession>
<dbReference type="PROSITE" id="PS00107">
    <property type="entry name" value="PROTEIN_KINASE_ATP"/>
    <property type="match status" value="1"/>
</dbReference>
<sequence length="340" mass="38238">MSSNENTIFPQLPAVVGPYLFQCKIGAGGFGSVYKTLNQRYNVEFAAKVLPKKANVSSQAEIETLLQLVHPNILRLYDVFEYLDYYILILELCNGGSINDPIALGVPLSVDKFCTLSCQIIDALEYMHNRHIAHCDIKPNNLLINNGRVKIADFGLSTFTDVKGKMSKPKGVSFHYAPPEVLSGQSYNPLPADVWSLGITLYKMATGSLPWKGKEKGEIKKEIINGFIDFEKIKDINLRKILYKMLTPYPTMRATMKEVQEMFGQYAHRKLASLPDTQMQQQQKLKQLMHFNSAQPRKCPLTPKVKRPNCPLTFSSMLVGRTCISMKKPSVLIKTAIVNS</sequence>
<evidence type="ECO:0000256" key="2">
    <source>
        <dbReference type="ARBA" id="ARBA00022840"/>
    </source>
</evidence>
<organism evidence="6 7">
    <name type="scientific">Tritrichomonas foetus</name>
    <dbReference type="NCBI Taxonomy" id="1144522"/>
    <lineage>
        <taxon>Eukaryota</taxon>
        <taxon>Metamonada</taxon>
        <taxon>Parabasalia</taxon>
        <taxon>Tritrichomonadida</taxon>
        <taxon>Tritrichomonadidae</taxon>
        <taxon>Tritrichomonas</taxon>
    </lineage>
</organism>
<dbReference type="PANTHER" id="PTHR24362:SF309">
    <property type="entry name" value="PROTEIN KINASE DOMAIN-CONTAINING PROTEIN"/>
    <property type="match status" value="1"/>
</dbReference>
<protein>
    <submittedName>
        <fullName evidence="6">AGC family protein kinase</fullName>
    </submittedName>
</protein>
<evidence type="ECO:0000256" key="3">
    <source>
        <dbReference type="PROSITE-ProRule" id="PRU10141"/>
    </source>
</evidence>